<dbReference type="EMBL" id="JRNU01000012">
    <property type="protein sequence ID" value="KGF52406.1"/>
    <property type="molecule type" value="Genomic_DNA"/>
</dbReference>
<dbReference type="Proteomes" id="UP000029614">
    <property type="component" value="Unassembled WGS sequence"/>
</dbReference>
<keyword evidence="3" id="KW-1185">Reference proteome</keyword>
<evidence type="ECO:0000259" key="1">
    <source>
        <dbReference type="Pfam" id="PF13274"/>
    </source>
</evidence>
<comment type="caution">
    <text evidence="2">The sequence shown here is derived from an EMBL/GenBank/DDBJ whole genome shotgun (WGS) entry which is preliminary data.</text>
</comment>
<dbReference type="Pfam" id="PF13274">
    <property type="entry name" value="SocA_Panacea"/>
    <property type="match status" value="1"/>
</dbReference>
<dbReference type="AlphaFoldDB" id="A0A096B0B3"/>
<organism evidence="2 3">
    <name type="scientific">Prevotella amnii DNF00058</name>
    <dbReference type="NCBI Taxonomy" id="1401066"/>
    <lineage>
        <taxon>Bacteria</taxon>
        <taxon>Pseudomonadati</taxon>
        <taxon>Bacteroidota</taxon>
        <taxon>Bacteroidia</taxon>
        <taxon>Bacteroidales</taxon>
        <taxon>Prevotellaceae</taxon>
        <taxon>Prevotella</taxon>
    </lineage>
</organism>
<proteinExistence type="predicted"/>
<dbReference type="OrthoDB" id="9813053at2"/>
<sequence>MTHFDKQKLSEVVLYILNKTKGLDYYHLFKVIYFANMEHLVKYGSPMVADAFYALPDGPVPTVLYDSIKRDTNCDSEMHNLLSSSTKKGEDDAYYMLTASRKTDEDYLSKADIEVLDNSIKENAYLPYSELKAKSHGKEWERAFSQSSDKKMSIVGIAKDGRASDDMIEYIKENLMIESALA</sequence>
<name>A0A096B0B3_9BACT</name>
<dbReference type="InterPro" id="IPR025272">
    <property type="entry name" value="SocA_Panacea"/>
</dbReference>
<reference evidence="2 3" key="1">
    <citation type="submission" date="2014-07" db="EMBL/GenBank/DDBJ databases">
        <authorList>
            <person name="McCorrison J."/>
            <person name="Sanka R."/>
            <person name="Torralba M."/>
            <person name="Gillis M."/>
            <person name="Haft D.H."/>
            <person name="Methe B."/>
            <person name="Sutton G."/>
            <person name="Nelson K.E."/>
        </authorList>
    </citation>
    <scope>NUCLEOTIDE SEQUENCE [LARGE SCALE GENOMIC DNA]</scope>
    <source>
        <strain evidence="2 3">DNF00058</strain>
    </source>
</reference>
<gene>
    <name evidence="2" type="ORF">HMPREF9302_03785</name>
</gene>
<protein>
    <recommendedName>
        <fullName evidence="1">Antitoxin SocA-like Panacea domain-containing protein</fullName>
    </recommendedName>
</protein>
<feature type="domain" description="Antitoxin SocA-like Panacea" evidence="1">
    <location>
        <begin position="28"/>
        <end position="140"/>
    </location>
</feature>
<accession>A0A096B0B3</accession>
<evidence type="ECO:0000313" key="2">
    <source>
        <dbReference type="EMBL" id="KGF52406.1"/>
    </source>
</evidence>
<evidence type="ECO:0000313" key="3">
    <source>
        <dbReference type="Proteomes" id="UP000029614"/>
    </source>
</evidence>